<sequence>MYQKLTFLEMPHVCFAHEYATSNYDIHFTAAPKQMEFTFYEKGDVIRAMEDGSEEPVAQGTYQLALFDKPFRMYSCAPACSHITVGFRAAYRLSGVSREELLAVNRRNSEEELSVYFPTEGLQLDEHNPMKGLLQRLSILSSLPENAQKLRCTALLLELMALLTEETIRTAVLEEGALSPSGLLYARRAVRYIAAHLSEKITLDCLSEVLGICPSYLSALFKAYTGRSIVDYTNAMRVEKVKELLLTRDFRLREAGVSVGVLDENYMSRLFKKYTGQSVQSFQRMNYRRESPGEN</sequence>
<evidence type="ECO:0000256" key="1">
    <source>
        <dbReference type="ARBA" id="ARBA00023015"/>
    </source>
</evidence>
<evidence type="ECO:0000259" key="4">
    <source>
        <dbReference type="PROSITE" id="PS01124"/>
    </source>
</evidence>
<comment type="caution">
    <text evidence="5">The sequence shown here is derived from an EMBL/GenBank/DDBJ whole genome shotgun (WGS) entry which is preliminary data.</text>
</comment>
<accession>A0A926I7G6</accession>
<name>A0A926I7G6_9FIRM</name>
<dbReference type="RefSeq" id="WP_249294919.1">
    <property type="nucleotide sequence ID" value="NZ_JACRSV010000002.1"/>
</dbReference>
<dbReference type="PANTHER" id="PTHR46796:SF6">
    <property type="entry name" value="ARAC SUBFAMILY"/>
    <property type="match status" value="1"/>
</dbReference>
<dbReference type="GO" id="GO:0003700">
    <property type="term" value="F:DNA-binding transcription factor activity"/>
    <property type="evidence" value="ECO:0007669"/>
    <property type="project" value="InterPro"/>
</dbReference>
<evidence type="ECO:0000256" key="2">
    <source>
        <dbReference type="ARBA" id="ARBA00023125"/>
    </source>
</evidence>
<reference evidence="5" key="1">
    <citation type="submission" date="2020-08" db="EMBL/GenBank/DDBJ databases">
        <title>Genome public.</title>
        <authorList>
            <person name="Liu C."/>
            <person name="Sun Q."/>
        </authorList>
    </citation>
    <scope>NUCLEOTIDE SEQUENCE</scope>
    <source>
        <strain evidence="5">NSJ-33</strain>
    </source>
</reference>
<dbReference type="Proteomes" id="UP000610760">
    <property type="component" value="Unassembled WGS sequence"/>
</dbReference>
<dbReference type="InterPro" id="IPR018060">
    <property type="entry name" value="HTH_AraC"/>
</dbReference>
<dbReference type="AlphaFoldDB" id="A0A926I7G6"/>
<gene>
    <name evidence="5" type="ORF">H8710_07720</name>
</gene>
<dbReference type="SUPFAM" id="SSF46689">
    <property type="entry name" value="Homeodomain-like"/>
    <property type="match status" value="1"/>
</dbReference>
<dbReference type="PROSITE" id="PS01124">
    <property type="entry name" value="HTH_ARAC_FAMILY_2"/>
    <property type="match status" value="1"/>
</dbReference>
<dbReference type="Gene3D" id="1.10.10.60">
    <property type="entry name" value="Homeodomain-like"/>
    <property type="match status" value="2"/>
</dbReference>
<dbReference type="InterPro" id="IPR009057">
    <property type="entry name" value="Homeodomain-like_sf"/>
</dbReference>
<keyword evidence="6" id="KW-1185">Reference proteome</keyword>
<dbReference type="InterPro" id="IPR050204">
    <property type="entry name" value="AraC_XylS_family_regulators"/>
</dbReference>
<evidence type="ECO:0000256" key="3">
    <source>
        <dbReference type="ARBA" id="ARBA00023163"/>
    </source>
</evidence>
<proteinExistence type="predicted"/>
<dbReference type="Pfam" id="PF12833">
    <property type="entry name" value="HTH_18"/>
    <property type="match status" value="1"/>
</dbReference>
<keyword evidence="1" id="KW-0805">Transcription regulation</keyword>
<dbReference type="EMBL" id="JACRSV010000002">
    <property type="protein sequence ID" value="MBC8559949.1"/>
    <property type="molecule type" value="Genomic_DNA"/>
</dbReference>
<protein>
    <submittedName>
        <fullName evidence="5">Helix-turn-helix domain-containing protein</fullName>
    </submittedName>
</protein>
<evidence type="ECO:0000313" key="6">
    <source>
        <dbReference type="Proteomes" id="UP000610760"/>
    </source>
</evidence>
<feature type="domain" description="HTH araC/xylS-type" evidence="4">
    <location>
        <begin position="187"/>
        <end position="285"/>
    </location>
</feature>
<dbReference type="PANTHER" id="PTHR46796">
    <property type="entry name" value="HTH-TYPE TRANSCRIPTIONAL ACTIVATOR RHAS-RELATED"/>
    <property type="match status" value="1"/>
</dbReference>
<organism evidence="5 6">
    <name type="scientific">Fumia xinanensis</name>
    <dbReference type="NCBI Taxonomy" id="2763659"/>
    <lineage>
        <taxon>Bacteria</taxon>
        <taxon>Bacillati</taxon>
        <taxon>Bacillota</taxon>
        <taxon>Clostridia</taxon>
        <taxon>Eubacteriales</taxon>
        <taxon>Oscillospiraceae</taxon>
        <taxon>Fumia</taxon>
    </lineage>
</organism>
<dbReference type="GO" id="GO:0043565">
    <property type="term" value="F:sequence-specific DNA binding"/>
    <property type="evidence" value="ECO:0007669"/>
    <property type="project" value="InterPro"/>
</dbReference>
<dbReference type="SMART" id="SM00342">
    <property type="entry name" value="HTH_ARAC"/>
    <property type="match status" value="1"/>
</dbReference>
<keyword evidence="2" id="KW-0238">DNA-binding</keyword>
<keyword evidence="3" id="KW-0804">Transcription</keyword>
<evidence type="ECO:0000313" key="5">
    <source>
        <dbReference type="EMBL" id="MBC8559949.1"/>
    </source>
</evidence>